<evidence type="ECO:0000256" key="1">
    <source>
        <dbReference type="SAM" id="Phobius"/>
    </source>
</evidence>
<keyword evidence="3" id="KW-1185">Reference proteome</keyword>
<dbReference type="Proteomes" id="UP000027222">
    <property type="component" value="Unassembled WGS sequence"/>
</dbReference>
<evidence type="ECO:0000313" key="2">
    <source>
        <dbReference type="EMBL" id="KDR69364.1"/>
    </source>
</evidence>
<organism evidence="2 3">
    <name type="scientific">Galerina marginata (strain CBS 339.88)</name>
    <dbReference type="NCBI Taxonomy" id="685588"/>
    <lineage>
        <taxon>Eukaryota</taxon>
        <taxon>Fungi</taxon>
        <taxon>Dikarya</taxon>
        <taxon>Basidiomycota</taxon>
        <taxon>Agaricomycotina</taxon>
        <taxon>Agaricomycetes</taxon>
        <taxon>Agaricomycetidae</taxon>
        <taxon>Agaricales</taxon>
        <taxon>Agaricineae</taxon>
        <taxon>Strophariaceae</taxon>
        <taxon>Galerina</taxon>
    </lineage>
</organism>
<dbReference type="EMBL" id="KL142402">
    <property type="protein sequence ID" value="KDR69364.1"/>
    <property type="molecule type" value="Genomic_DNA"/>
</dbReference>
<reference evidence="3" key="1">
    <citation type="journal article" date="2014" name="Proc. Natl. Acad. Sci. U.S.A.">
        <title>Extensive sampling of basidiomycete genomes demonstrates inadequacy of the white-rot/brown-rot paradigm for wood decay fungi.</title>
        <authorList>
            <person name="Riley R."/>
            <person name="Salamov A.A."/>
            <person name="Brown D.W."/>
            <person name="Nagy L.G."/>
            <person name="Floudas D."/>
            <person name="Held B.W."/>
            <person name="Levasseur A."/>
            <person name="Lombard V."/>
            <person name="Morin E."/>
            <person name="Otillar R."/>
            <person name="Lindquist E.A."/>
            <person name="Sun H."/>
            <person name="LaButti K.M."/>
            <person name="Schmutz J."/>
            <person name="Jabbour D."/>
            <person name="Luo H."/>
            <person name="Baker S.E."/>
            <person name="Pisabarro A.G."/>
            <person name="Walton J.D."/>
            <person name="Blanchette R.A."/>
            <person name="Henrissat B."/>
            <person name="Martin F."/>
            <person name="Cullen D."/>
            <person name="Hibbett D.S."/>
            <person name="Grigoriev I.V."/>
        </authorList>
    </citation>
    <scope>NUCLEOTIDE SEQUENCE [LARGE SCALE GENOMIC DNA]</scope>
    <source>
        <strain evidence="3">CBS 339.88</strain>
    </source>
</reference>
<dbReference type="AlphaFoldDB" id="A0A067SNU2"/>
<dbReference type="HOGENOM" id="CLU_1959752_0_0_1"/>
<name>A0A067SNU2_GALM3</name>
<evidence type="ECO:0000313" key="3">
    <source>
        <dbReference type="Proteomes" id="UP000027222"/>
    </source>
</evidence>
<keyword evidence="1" id="KW-0812">Transmembrane</keyword>
<keyword evidence="1" id="KW-0472">Membrane</keyword>
<gene>
    <name evidence="2" type="ORF">GALMADRAFT_918920</name>
</gene>
<protein>
    <submittedName>
        <fullName evidence="2">Uncharacterized protein</fullName>
    </submittedName>
</protein>
<feature type="transmembrane region" description="Helical" evidence="1">
    <location>
        <begin position="99"/>
        <end position="126"/>
    </location>
</feature>
<accession>A0A067SNU2</accession>
<keyword evidence="1" id="KW-1133">Transmembrane helix</keyword>
<proteinExistence type="predicted"/>
<sequence>MRIVSSAISVVLGHRYSAYIIFKLRLLSLAQTPLLLQDVDGGLGPPDQQVKIRHSSQTQVTPLFSRMKSHSRLRVSQLPPTGQIVRFRRYAQVQRAYQYISWIAFLCSSLRFLIILCRVVVIGISING</sequence>